<dbReference type="SUPFAM" id="SSF56747">
    <property type="entry name" value="Prim-pol domain"/>
    <property type="match status" value="1"/>
</dbReference>
<dbReference type="Pfam" id="PF09250">
    <property type="entry name" value="Prim-Pol"/>
    <property type="match status" value="1"/>
</dbReference>
<name>A0ABS6HP39_MYCGD</name>
<feature type="domain" description="Primase C-terminal 1" evidence="1">
    <location>
        <begin position="197"/>
        <end position="259"/>
    </location>
</feature>
<dbReference type="SMART" id="SM00943">
    <property type="entry name" value="Prim-Pol"/>
    <property type="match status" value="1"/>
</dbReference>
<protein>
    <submittedName>
        <fullName evidence="3">Bifunctional DNA primase/polymerase</fullName>
    </submittedName>
</protein>
<dbReference type="EMBL" id="JAHBOM010000011">
    <property type="protein sequence ID" value="MBU8824400.1"/>
    <property type="molecule type" value="Genomic_DNA"/>
</dbReference>
<comment type="caution">
    <text evidence="3">The sequence shown here is derived from an EMBL/GenBank/DDBJ whole genome shotgun (WGS) entry which is preliminary data.</text>
</comment>
<organism evidence="3 4">
    <name type="scientific">Mycolicibacterium goodii</name>
    <name type="common">Mycobacterium goodii</name>
    <dbReference type="NCBI Taxonomy" id="134601"/>
    <lineage>
        <taxon>Bacteria</taxon>
        <taxon>Bacillati</taxon>
        <taxon>Actinomycetota</taxon>
        <taxon>Actinomycetes</taxon>
        <taxon>Mycobacteriales</taxon>
        <taxon>Mycobacteriaceae</taxon>
        <taxon>Mycolicibacterium</taxon>
    </lineage>
</organism>
<evidence type="ECO:0000313" key="3">
    <source>
        <dbReference type="EMBL" id="MBU8824400.1"/>
    </source>
</evidence>
<dbReference type="CDD" id="cd04859">
    <property type="entry name" value="Prim_Pol"/>
    <property type="match status" value="1"/>
</dbReference>
<dbReference type="RefSeq" id="WP_214395108.1">
    <property type="nucleotide sequence ID" value="NZ_JAHBOL010000016.1"/>
</dbReference>
<evidence type="ECO:0000259" key="1">
    <source>
        <dbReference type="SMART" id="SM00942"/>
    </source>
</evidence>
<dbReference type="InterPro" id="IPR015330">
    <property type="entry name" value="DNA_primase/pol_bifunc_N"/>
</dbReference>
<dbReference type="Proteomes" id="UP000696413">
    <property type="component" value="Unassembled WGS sequence"/>
</dbReference>
<evidence type="ECO:0000259" key="2">
    <source>
        <dbReference type="SMART" id="SM00943"/>
    </source>
</evidence>
<keyword evidence="4" id="KW-1185">Reference proteome</keyword>
<evidence type="ECO:0000313" key="4">
    <source>
        <dbReference type="Proteomes" id="UP000696413"/>
    </source>
</evidence>
<dbReference type="SMART" id="SM00942">
    <property type="entry name" value="PriCT_1"/>
    <property type="match status" value="1"/>
</dbReference>
<dbReference type="InterPro" id="IPR014820">
    <property type="entry name" value="PriCT_1"/>
</dbReference>
<proteinExistence type="predicted"/>
<gene>
    <name evidence="3" type="ORF">KL859_16170</name>
</gene>
<reference evidence="3 4" key="1">
    <citation type="submission" date="2021-05" db="EMBL/GenBank/DDBJ databases">
        <title>Draft Genome Sequences of Clinical Respiratory Isolates of Mycobacterium goodii Recovered in Ireland.</title>
        <authorList>
            <person name="Flanagan P.R."/>
            <person name="Mok S."/>
            <person name="Roycroft E."/>
            <person name="Rogers T.R."/>
            <person name="Fitzgibbon M."/>
        </authorList>
    </citation>
    <scope>NUCLEOTIDE SEQUENCE [LARGE SCALE GENOMIC DNA]</scope>
    <source>
        <strain evidence="3 4">14IE55</strain>
    </source>
</reference>
<sequence>MTPPDTTMETRADRGAGTPLAGMEYMLALGFSVGPLDGKTPLTRHGIADFTRDADVIAGWRRRWPGCNWGVTQPGVVALDVDPRHGGSVSALNLRPEHSTLCVQTGSGGWHVYYRVTGPVRGKVHGVPGIDVKAGGRGYLVAPGSIHPVTGKPYRLHRDAPIADLPEHLQALIAQPTLTPPPPTPIRASRDRWDGLVRTVAEAQEGNRNSTLFWAAARAAADNAPAAVYSALAAAAHGIGLGAHEIQQTIQSAQRKAAS</sequence>
<feature type="domain" description="DNA primase/polymerase bifunctional N-terminal" evidence="2">
    <location>
        <begin position="23"/>
        <end position="169"/>
    </location>
</feature>
<accession>A0ABS6HP39</accession>